<evidence type="ECO:0000256" key="1">
    <source>
        <dbReference type="ARBA" id="ARBA00008348"/>
    </source>
</evidence>
<dbReference type="InterPro" id="IPR020094">
    <property type="entry name" value="TruA/RsuA/RluB/E/F_N"/>
</dbReference>
<dbReference type="InterPro" id="IPR000748">
    <property type="entry name" value="PsdUridine_synth_RsuA/RluB/E/F"/>
</dbReference>
<dbReference type="EMBL" id="VRYY01000218">
    <property type="protein sequence ID" value="MBG3877058.1"/>
    <property type="molecule type" value="Genomic_DNA"/>
</dbReference>
<dbReference type="PANTHER" id="PTHR47683">
    <property type="entry name" value="PSEUDOURIDINE SYNTHASE FAMILY PROTEIN-RELATED"/>
    <property type="match status" value="1"/>
</dbReference>
<comment type="similarity">
    <text evidence="1 4">Belongs to the pseudouridine synthase RsuA family.</text>
</comment>
<evidence type="ECO:0000259" key="5">
    <source>
        <dbReference type="SMART" id="SM00363"/>
    </source>
</evidence>
<comment type="caution">
    <text evidence="6">The sequence shown here is derived from an EMBL/GenBank/DDBJ whole genome shotgun (WGS) entry which is preliminary data.</text>
</comment>
<dbReference type="NCBIfam" id="TIGR00093">
    <property type="entry name" value="pseudouridine synthase"/>
    <property type="match status" value="1"/>
</dbReference>
<keyword evidence="7" id="KW-1185">Reference proteome</keyword>
<dbReference type="PROSITE" id="PS50889">
    <property type="entry name" value="S4"/>
    <property type="match status" value="1"/>
</dbReference>
<feature type="domain" description="RNA-binding S4" evidence="5">
    <location>
        <begin position="6"/>
        <end position="66"/>
    </location>
</feature>
<dbReference type="SUPFAM" id="SSF55174">
    <property type="entry name" value="Alpha-L RNA-binding motif"/>
    <property type="match status" value="1"/>
</dbReference>
<dbReference type="CDD" id="cd02870">
    <property type="entry name" value="PseudoU_synth_RsuA_like"/>
    <property type="match status" value="1"/>
</dbReference>
<reference evidence="6 7" key="1">
    <citation type="submission" date="2019-08" db="EMBL/GenBank/DDBJ databases">
        <authorList>
            <person name="Luo N."/>
        </authorList>
    </citation>
    <scope>NUCLEOTIDE SEQUENCE [LARGE SCALE GENOMIC DNA]</scope>
    <source>
        <strain evidence="6 7">NCIMB 9442</strain>
    </source>
</reference>
<sequence length="251" mass="27681">MQSGEVRLNKAIAGAGVCSRRQADDLIQQGGVRVNGEVVDTPGARVVPGRDRIEVRGQLLELDAAPAAFTYVMLHKPVQVVSTVRDPQGRPTVLGILPPELRGGRLYPVGRLDYFSEGLLILTDDGDLTNRLTHPRYHLPKVYMVKVRGHVTESTLAPMRQGMTLAEGEKLAPVDVRLLQSDRQASLFEMTLRQGVNRQIRRMCRDLGLTVLLLRRVRQGPLELGELPKGAARRLTPHEVAALRRAAGLES</sequence>
<dbReference type="InterPro" id="IPR036986">
    <property type="entry name" value="S4_RNA-bd_sf"/>
</dbReference>
<dbReference type="InterPro" id="IPR042092">
    <property type="entry name" value="PsdUridine_s_RsuA/RluB/E/F_cat"/>
</dbReference>
<dbReference type="CDD" id="cd00165">
    <property type="entry name" value="S4"/>
    <property type="match status" value="1"/>
</dbReference>
<dbReference type="SUPFAM" id="SSF55120">
    <property type="entry name" value="Pseudouridine synthase"/>
    <property type="match status" value="1"/>
</dbReference>
<dbReference type="InterPro" id="IPR002942">
    <property type="entry name" value="S4_RNA-bd"/>
</dbReference>
<evidence type="ECO:0000256" key="2">
    <source>
        <dbReference type="ARBA" id="ARBA00023235"/>
    </source>
</evidence>
<evidence type="ECO:0000256" key="4">
    <source>
        <dbReference type="RuleBase" id="RU003887"/>
    </source>
</evidence>
<dbReference type="Gene3D" id="3.30.70.580">
    <property type="entry name" value="Pseudouridine synthase I, catalytic domain, N-terminal subdomain"/>
    <property type="match status" value="1"/>
</dbReference>
<dbReference type="Pfam" id="PF00849">
    <property type="entry name" value="PseudoU_synth_2"/>
    <property type="match status" value="1"/>
</dbReference>
<dbReference type="InterPro" id="IPR006145">
    <property type="entry name" value="PsdUridine_synth_RsuA/RluA"/>
</dbReference>
<evidence type="ECO:0000313" key="7">
    <source>
        <dbReference type="Proteomes" id="UP001194469"/>
    </source>
</evidence>
<dbReference type="RefSeq" id="WP_196609092.1">
    <property type="nucleotide sequence ID" value="NZ_VRYY01000218.1"/>
</dbReference>
<dbReference type="Pfam" id="PF01479">
    <property type="entry name" value="S4"/>
    <property type="match status" value="1"/>
</dbReference>
<dbReference type="SMART" id="SM00363">
    <property type="entry name" value="S4"/>
    <property type="match status" value="1"/>
</dbReference>
<gene>
    <name evidence="6" type="ORF">FVW20_08550</name>
</gene>
<dbReference type="Gene3D" id="3.10.290.10">
    <property type="entry name" value="RNA-binding S4 domain"/>
    <property type="match status" value="1"/>
</dbReference>
<evidence type="ECO:0000256" key="3">
    <source>
        <dbReference type="PROSITE-ProRule" id="PRU00182"/>
    </source>
</evidence>
<accession>A0ABS0J3P7</accession>
<protein>
    <recommendedName>
        <fullName evidence="4">Pseudouridine synthase</fullName>
        <ecNumber evidence="4">5.4.99.-</ecNumber>
    </recommendedName>
</protein>
<dbReference type="InterPro" id="IPR020103">
    <property type="entry name" value="PsdUridine_synth_cat_dom_sf"/>
</dbReference>
<dbReference type="PANTHER" id="PTHR47683:SF2">
    <property type="entry name" value="RNA-BINDING S4 DOMAIN-CONTAINING PROTEIN"/>
    <property type="match status" value="1"/>
</dbReference>
<keyword evidence="3" id="KW-0694">RNA-binding</keyword>
<organism evidence="6 7">
    <name type="scientific">Nitratidesulfovibrio oxamicus</name>
    <dbReference type="NCBI Taxonomy" id="32016"/>
    <lineage>
        <taxon>Bacteria</taxon>
        <taxon>Pseudomonadati</taxon>
        <taxon>Thermodesulfobacteriota</taxon>
        <taxon>Desulfovibrionia</taxon>
        <taxon>Desulfovibrionales</taxon>
        <taxon>Desulfovibrionaceae</taxon>
        <taxon>Nitratidesulfovibrio</taxon>
    </lineage>
</organism>
<dbReference type="Proteomes" id="UP001194469">
    <property type="component" value="Unassembled WGS sequence"/>
</dbReference>
<dbReference type="InterPro" id="IPR018496">
    <property type="entry name" value="PsdUridine_synth_RsuA/RluB_CS"/>
</dbReference>
<evidence type="ECO:0000313" key="6">
    <source>
        <dbReference type="EMBL" id="MBG3877058.1"/>
    </source>
</evidence>
<proteinExistence type="inferred from homology"/>
<dbReference type="Gene3D" id="3.30.70.1560">
    <property type="entry name" value="Alpha-L RNA-binding motif"/>
    <property type="match status" value="1"/>
</dbReference>
<dbReference type="EC" id="5.4.99.-" evidence="4"/>
<dbReference type="PROSITE" id="PS01149">
    <property type="entry name" value="PSI_RSU"/>
    <property type="match status" value="1"/>
</dbReference>
<dbReference type="InterPro" id="IPR050343">
    <property type="entry name" value="RsuA_PseudoU_synthase"/>
</dbReference>
<name>A0ABS0J3P7_9BACT</name>
<keyword evidence="2 4" id="KW-0413">Isomerase</keyword>